<gene>
    <name evidence="2" type="ORF">MFIFM68171_08541</name>
</gene>
<reference evidence="2 3" key="1">
    <citation type="submission" date="2024-09" db="EMBL/GenBank/DDBJ databases">
        <title>Itraconazole resistance in Madurella fahalii resulting from another homologue of gene encoding cytochrome P450 14-alpha sterol demethylase (CYP51).</title>
        <authorList>
            <person name="Yoshioka I."/>
            <person name="Fahal A.H."/>
            <person name="Kaneko S."/>
            <person name="Yaguchi T."/>
        </authorList>
    </citation>
    <scope>NUCLEOTIDE SEQUENCE [LARGE SCALE GENOMIC DNA]</scope>
    <source>
        <strain evidence="2 3">IFM 68171</strain>
    </source>
</reference>
<comment type="caution">
    <text evidence="2">The sequence shown here is derived from an EMBL/GenBank/DDBJ whole genome shotgun (WGS) entry which is preliminary data.</text>
</comment>
<evidence type="ECO:0000313" key="2">
    <source>
        <dbReference type="EMBL" id="GAB1318331.1"/>
    </source>
</evidence>
<feature type="domain" description="H-type lectin" evidence="1">
    <location>
        <begin position="172"/>
        <end position="236"/>
    </location>
</feature>
<dbReference type="SUPFAM" id="SSF141086">
    <property type="entry name" value="Agglutinin HPA-like"/>
    <property type="match status" value="1"/>
</dbReference>
<sequence length="238" mass="25470">MSVLVSKDVEPLEPPKSLERLHLTWPDDCVWVGADSHPDCINDEEMVHGEGPGLKDQGGQRKRLFFRPQVTVNVYSTGGSGSGAGGSGTGAGGSGTSGAATINSNGLGIGADPISSMASQLESLSQKVEQLSSLTSCLSSSSSRQRTVIESGRWNTMEVRPWQKPRHMTEGRISFGKRFNSIPTVMVSMDSADVSHNTNFRVKVYATDIDLTGFTVHADSWGNTRLYSCGVSWMAVGE</sequence>
<evidence type="ECO:0000259" key="1">
    <source>
        <dbReference type="Pfam" id="PF09458"/>
    </source>
</evidence>
<evidence type="ECO:0000313" key="3">
    <source>
        <dbReference type="Proteomes" id="UP001628179"/>
    </source>
</evidence>
<dbReference type="Gene3D" id="2.60.40.2080">
    <property type="match status" value="1"/>
</dbReference>
<organism evidence="2 3">
    <name type="scientific">Madurella fahalii</name>
    <dbReference type="NCBI Taxonomy" id="1157608"/>
    <lineage>
        <taxon>Eukaryota</taxon>
        <taxon>Fungi</taxon>
        <taxon>Dikarya</taxon>
        <taxon>Ascomycota</taxon>
        <taxon>Pezizomycotina</taxon>
        <taxon>Sordariomycetes</taxon>
        <taxon>Sordariomycetidae</taxon>
        <taxon>Sordariales</taxon>
        <taxon>Sordariales incertae sedis</taxon>
        <taxon>Madurella</taxon>
    </lineage>
</organism>
<keyword evidence="3" id="KW-1185">Reference proteome</keyword>
<dbReference type="Pfam" id="PF09458">
    <property type="entry name" value="H_lectin"/>
    <property type="match status" value="1"/>
</dbReference>
<dbReference type="EMBL" id="BAAFSV010000004">
    <property type="protein sequence ID" value="GAB1318331.1"/>
    <property type="molecule type" value="Genomic_DNA"/>
</dbReference>
<accession>A0ABQ0GKQ5</accession>
<dbReference type="InterPro" id="IPR037221">
    <property type="entry name" value="H-type_lectin_dom_sf"/>
</dbReference>
<proteinExistence type="predicted"/>
<dbReference type="RefSeq" id="XP_070920062.1">
    <property type="nucleotide sequence ID" value="XM_071063961.1"/>
</dbReference>
<protein>
    <submittedName>
        <fullName evidence="2">H-type lectin domain-containing protein</fullName>
    </submittedName>
</protein>
<dbReference type="InterPro" id="IPR019019">
    <property type="entry name" value="H-type_lectin_domain"/>
</dbReference>
<dbReference type="Proteomes" id="UP001628179">
    <property type="component" value="Unassembled WGS sequence"/>
</dbReference>
<dbReference type="GeneID" id="98179284"/>
<name>A0ABQ0GKQ5_9PEZI</name>